<evidence type="ECO:0000256" key="5">
    <source>
        <dbReference type="ARBA" id="ARBA00022989"/>
    </source>
</evidence>
<proteinExistence type="inferred from homology"/>
<evidence type="ECO:0000256" key="2">
    <source>
        <dbReference type="ARBA" id="ARBA00007015"/>
    </source>
</evidence>
<feature type="transmembrane region" description="Helical" evidence="7">
    <location>
        <begin position="58"/>
        <end position="82"/>
    </location>
</feature>
<feature type="transmembrane region" description="Helical" evidence="7">
    <location>
        <begin position="127"/>
        <end position="145"/>
    </location>
</feature>
<evidence type="ECO:0008006" key="10">
    <source>
        <dbReference type="Google" id="ProtNLM"/>
    </source>
</evidence>
<dbReference type="EMBL" id="SPLM01000109">
    <property type="protein sequence ID" value="TMW59303.1"/>
    <property type="molecule type" value="Genomic_DNA"/>
</dbReference>
<protein>
    <recommendedName>
        <fullName evidence="10">Transmembrane protein</fullName>
    </recommendedName>
</protein>
<keyword evidence="9" id="KW-1185">Reference proteome</keyword>
<feature type="transmembrane region" description="Helical" evidence="7">
    <location>
        <begin position="239"/>
        <end position="261"/>
    </location>
</feature>
<keyword evidence="5 7" id="KW-1133">Transmembrane helix</keyword>
<feature type="transmembrane region" description="Helical" evidence="7">
    <location>
        <begin position="165"/>
        <end position="186"/>
    </location>
</feature>
<dbReference type="PANTHER" id="PTHR31585:SF5">
    <property type="entry name" value="RNA-BINDING S4 DOMAIN-CONTAINING PROTEIN"/>
    <property type="match status" value="1"/>
</dbReference>
<sequence length="432" mass="47446">MLSHSPIPIEVVMLTRQSFQDLKTPVDAYALGKSPVVDHEGGALRLGGRPSVLSLQHIGLLAHIASVGVVFGTVYGVIYAVLNNYFAMSATLVATAQALVRIPRVLRIVFAAFTDCYPIFGYRRRPYLLLGWGITFVSCLLMAIWPMGASALVDRDASEHGIKLIFLMMLANLGIVVAFGAADGYMVELAQREPEATRGTVHTTVSAVRYLFMILSAFLTGLGLNGIDYGGSFHWTMGLNGIMGVCAGFAFATMVLCWFCMTEEKVTSTKSGSQFCKDLFRIIQSRVIYRLIAFRFFRQIFSHVSVTSDTIFQSQWGHVQPIHSGIGNMLASVISTVCIMLLKKYGLGWNWRTIVVGCQLVVLVWAAIPTMLTIWDVCRSPWLLLGLPLLGESPNTIGEVMPGLYIVEVTETGFEATMLGLGHRDAVRDCDH</sequence>
<feature type="transmembrane region" description="Helical" evidence="7">
    <location>
        <begin position="354"/>
        <end position="375"/>
    </location>
</feature>
<accession>A0A8K1CAU6</accession>
<dbReference type="OrthoDB" id="111832at2759"/>
<dbReference type="GO" id="GO:0016020">
    <property type="term" value="C:membrane"/>
    <property type="evidence" value="ECO:0007669"/>
    <property type="project" value="UniProtKB-SubCell"/>
</dbReference>
<evidence type="ECO:0000256" key="1">
    <source>
        <dbReference type="ARBA" id="ARBA00004141"/>
    </source>
</evidence>
<evidence type="ECO:0000256" key="6">
    <source>
        <dbReference type="ARBA" id="ARBA00023136"/>
    </source>
</evidence>
<gene>
    <name evidence="8" type="ORF">Poli38472_004372</name>
</gene>
<reference evidence="8" key="1">
    <citation type="submission" date="2019-03" db="EMBL/GenBank/DDBJ databases">
        <title>Long read genome sequence of the mycoparasitic Pythium oligandrum ATCC 38472 isolated from sugarbeet rhizosphere.</title>
        <authorList>
            <person name="Gaulin E."/>
        </authorList>
    </citation>
    <scope>NUCLEOTIDE SEQUENCE</scope>
    <source>
        <strain evidence="8">ATCC 38472_TT</strain>
    </source>
</reference>
<dbReference type="Pfam" id="PF03092">
    <property type="entry name" value="BT1"/>
    <property type="match status" value="1"/>
</dbReference>
<evidence type="ECO:0000313" key="9">
    <source>
        <dbReference type="Proteomes" id="UP000794436"/>
    </source>
</evidence>
<dbReference type="InterPro" id="IPR036259">
    <property type="entry name" value="MFS_trans_sf"/>
</dbReference>
<name>A0A8K1CAU6_PYTOL</name>
<dbReference type="Proteomes" id="UP000794436">
    <property type="component" value="Unassembled WGS sequence"/>
</dbReference>
<comment type="subcellular location">
    <subcellularLocation>
        <location evidence="1">Membrane</location>
        <topology evidence="1">Multi-pass membrane protein</topology>
    </subcellularLocation>
</comment>
<keyword evidence="4 7" id="KW-0812">Transmembrane</keyword>
<comment type="caution">
    <text evidence="8">The sequence shown here is derived from an EMBL/GenBank/DDBJ whole genome shotgun (WGS) entry which is preliminary data.</text>
</comment>
<evidence type="ECO:0000256" key="3">
    <source>
        <dbReference type="ARBA" id="ARBA00022448"/>
    </source>
</evidence>
<dbReference type="Gene3D" id="1.20.1250.20">
    <property type="entry name" value="MFS general substrate transporter like domains"/>
    <property type="match status" value="1"/>
</dbReference>
<evidence type="ECO:0000256" key="7">
    <source>
        <dbReference type="SAM" id="Phobius"/>
    </source>
</evidence>
<dbReference type="AlphaFoldDB" id="A0A8K1CAU6"/>
<keyword evidence="3" id="KW-0813">Transport</keyword>
<dbReference type="PANTHER" id="PTHR31585">
    <property type="entry name" value="FOLATE-BIOPTERIN TRANSPORTER 1, CHLOROPLASTIC"/>
    <property type="match status" value="1"/>
</dbReference>
<feature type="transmembrane region" description="Helical" evidence="7">
    <location>
        <begin position="207"/>
        <end position="227"/>
    </location>
</feature>
<comment type="similarity">
    <text evidence="2">Belongs to the major facilitator superfamily. Folate-biopterin transporter (TC 2.A.71) family.</text>
</comment>
<keyword evidence="6 7" id="KW-0472">Membrane</keyword>
<organism evidence="8 9">
    <name type="scientific">Pythium oligandrum</name>
    <name type="common">Mycoparasitic fungus</name>
    <dbReference type="NCBI Taxonomy" id="41045"/>
    <lineage>
        <taxon>Eukaryota</taxon>
        <taxon>Sar</taxon>
        <taxon>Stramenopiles</taxon>
        <taxon>Oomycota</taxon>
        <taxon>Peronosporomycetes</taxon>
        <taxon>Pythiales</taxon>
        <taxon>Pythiaceae</taxon>
        <taxon>Pythium</taxon>
    </lineage>
</organism>
<dbReference type="InterPro" id="IPR039309">
    <property type="entry name" value="BT1"/>
</dbReference>
<evidence type="ECO:0000313" key="8">
    <source>
        <dbReference type="EMBL" id="TMW59303.1"/>
    </source>
</evidence>
<dbReference type="SUPFAM" id="SSF103473">
    <property type="entry name" value="MFS general substrate transporter"/>
    <property type="match status" value="1"/>
</dbReference>
<evidence type="ECO:0000256" key="4">
    <source>
        <dbReference type="ARBA" id="ARBA00022692"/>
    </source>
</evidence>